<dbReference type="EMBL" id="BMVG01000014">
    <property type="protein sequence ID" value="GHE07725.1"/>
    <property type="molecule type" value="Genomic_DNA"/>
</dbReference>
<keyword evidence="6 13" id="KW-0067">ATP-binding</keyword>
<dbReference type="PANTHER" id="PTHR47964">
    <property type="entry name" value="ATP-DEPENDENT DNA HELICASE HOMOLOG RECG, CHLOROPLASTIC"/>
    <property type="match status" value="1"/>
</dbReference>
<dbReference type="InterPro" id="IPR004609">
    <property type="entry name" value="ATP-dep_DNA_helicase_RecG"/>
</dbReference>
<dbReference type="EC" id="5.6.2.4" evidence="13"/>
<dbReference type="NCBIfam" id="NF008167">
    <property type="entry name" value="PRK10917.2-1"/>
    <property type="match status" value="1"/>
</dbReference>
<dbReference type="InterPro" id="IPR047112">
    <property type="entry name" value="RecG/Mfd"/>
</dbReference>
<comment type="catalytic activity">
    <reaction evidence="11 13">
        <text>Couples ATP hydrolysis with the unwinding of duplex DNA by translocating in the 3'-5' direction.</text>
        <dbReference type="EC" id="5.6.2.4"/>
    </reaction>
</comment>
<dbReference type="PANTHER" id="PTHR47964:SF1">
    <property type="entry name" value="ATP-DEPENDENT DNA HELICASE HOMOLOG RECG, CHLOROPLASTIC"/>
    <property type="match status" value="1"/>
</dbReference>
<dbReference type="Proteomes" id="UP000655443">
    <property type="component" value="Unassembled WGS sequence"/>
</dbReference>
<feature type="compositionally biased region" description="Basic and acidic residues" evidence="14">
    <location>
        <begin position="516"/>
        <end position="534"/>
    </location>
</feature>
<dbReference type="GO" id="GO:0006281">
    <property type="term" value="P:DNA repair"/>
    <property type="evidence" value="ECO:0007669"/>
    <property type="project" value="UniProtKB-UniRule"/>
</dbReference>
<evidence type="ECO:0000256" key="2">
    <source>
        <dbReference type="ARBA" id="ARBA00022741"/>
    </source>
</evidence>
<dbReference type="Pfam" id="PF01336">
    <property type="entry name" value="tRNA_anti-codon"/>
    <property type="match status" value="1"/>
</dbReference>
<evidence type="ECO:0000256" key="9">
    <source>
        <dbReference type="ARBA" id="ARBA00023204"/>
    </source>
</evidence>
<dbReference type="InterPro" id="IPR004365">
    <property type="entry name" value="NA-bd_OB_tRNA"/>
</dbReference>
<dbReference type="NCBIfam" id="NF008168">
    <property type="entry name" value="PRK10917.2-2"/>
    <property type="match status" value="1"/>
</dbReference>
<keyword evidence="7" id="KW-0238">DNA-binding</keyword>
<evidence type="ECO:0000256" key="10">
    <source>
        <dbReference type="ARBA" id="ARBA00023235"/>
    </source>
</evidence>
<dbReference type="NCBIfam" id="TIGR00643">
    <property type="entry name" value="recG"/>
    <property type="match status" value="1"/>
</dbReference>
<dbReference type="Gene3D" id="3.40.50.300">
    <property type="entry name" value="P-loop containing nucleotide triphosphate hydrolases"/>
    <property type="match status" value="2"/>
</dbReference>
<evidence type="ECO:0000256" key="13">
    <source>
        <dbReference type="RuleBase" id="RU363016"/>
    </source>
</evidence>
<dbReference type="Pfam" id="PF00271">
    <property type="entry name" value="Helicase_C"/>
    <property type="match status" value="1"/>
</dbReference>
<evidence type="ECO:0000256" key="6">
    <source>
        <dbReference type="ARBA" id="ARBA00022840"/>
    </source>
</evidence>
<keyword evidence="8 13" id="KW-0233">DNA recombination</keyword>
<evidence type="ECO:0000256" key="14">
    <source>
        <dbReference type="SAM" id="MobiDB-lite"/>
    </source>
</evidence>
<dbReference type="InterPro" id="IPR011545">
    <property type="entry name" value="DEAD/DEAH_box_helicase_dom"/>
</dbReference>
<feature type="domain" description="Helicase C-terminal" evidence="16">
    <location>
        <begin position="485"/>
        <end position="663"/>
    </location>
</feature>
<gene>
    <name evidence="17" type="primary">recG</name>
    <name evidence="17" type="ORF">GCM10010339_53600</name>
</gene>
<evidence type="ECO:0000256" key="12">
    <source>
        <dbReference type="ARBA" id="ARBA00048988"/>
    </source>
</evidence>
<evidence type="ECO:0000256" key="7">
    <source>
        <dbReference type="ARBA" id="ARBA00023125"/>
    </source>
</evidence>
<proteinExistence type="inferred from homology"/>
<dbReference type="InterPro" id="IPR027417">
    <property type="entry name" value="P-loop_NTPase"/>
</dbReference>
<keyword evidence="10" id="KW-0413">Isomerase</keyword>
<evidence type="ECO:0000256" key="8">
    <source>
        <dbReference type="ARBA" id="ARBA00023172"/>
    </source>
</evidence>
<keyword evidence="9 13" id="KW-0234">DNA repair</keyword>
<dbReference type="SUPFAM" id="SSF50249">
    <property type="entry name" value="Nucleic acid-binding proteins"/>
    <property type="match status" value="1"/>
</dbReference>
<dbReference type="FunFam" id="2.40.50.140:FF:000186">
    <property type="entry name" value="ATP-dependent DNA helicase RecG"/>
    <property type="match status" value="1"/>
</dbReference>
<keyword evidence="4 13" id="KW-0378">Hydrolase</keyword>
<dbReference type="PROSITE" id="PS51192">
    <property type="entry name" value="HELICASE_ATP_BIND_1"/>
    <property type="match status" value="1"/>
</dbReference>
<dbReference type="PROSITE" id="PS51194">
    <property type="entry name" value="HELICASE_CTER"/>
    <property type="match status" value="1"/>
</dbReference>
<evidence type="ECO:0000259" key="15">
    <source>
        <dbReference type="PROSITE" id="PS51192"/>
    </source>
</evidence>
<dbReference type="InterPro" id="IPR012340">
    <property type="entry name" value="NA-bd_OB-fold"/>
</dbReference>
<sequence length="736" mass="79599">MPALEEPLKQPLKSVLGPATAKVMAEHLGLHTVGDLLHHYPRRYEERGQLTHLADLPMDEHVTVVAQVADARLHTFASAKAPRGKGQRLEVTITDGSGRLQLVFFGNGVHKPHKELLPGTRAMFAGKVSVFNRRLQLAHPAYELLHSDSEEAVESWAGALIPIYPATAKLESWKLGKAVQTVLPTAQDAQDPLPGSLRAGRGLLPLPEAILKIHRPHTKADIADARARLKWDEAFVLQVALARRRHADSQLPAVPRRPIPDGLLTAFDDRLPFTLTEGQQKVSQEIFDDLATDHPMHRLLQGEVGSGKTLVALRAMLAVVDAGGQAAMLAPTEVLAQQHHRSITEMMGELAEGGMLGGAEHATKVVLLTGSMGAAARRQAMLDLVTGEAGIVIGTHALIEDKVQFHDLGLVVVDEQHRFGVEQRDALRSKGKQPPHLLVMTATPIPRTVAMTVFGDLETSVLDQLPAGRSPIASHVVPAADKPHFLARAWERVREEVAGGHQAYVVCPRIGDEEDDPKKAGQKKSPEDEAEKRPPLAVLEVAGQLDKGPLHGLAIEVLHGRMHPDDKDAVMRRFAAGETDVLVATTVIEVGVNVPNATAMVIMDADRFGVSQLHQLRGRVGRGSAPGLCLLVTEMPEASAARQRLNAVAATLDGFELSRIDLEQRREGDVLGQAQSGARTSLRVLAVIEDEEVIAEARQEATAVVTADPELTGLPGLRTALDALVDEEREQYLEKG</sequence>
<comment type="catalytic activity">
    <reaction evidence="12 13">
        <text>ATP + H2O = ADP + phosphate + H(+)</text>
        <dbReference type="Rhea" id="RHEA:13065"/>
        <dbReference type="ChEBI" id="CHEBI:15377"/>
        <dbReference type="ChEBI" id="CHEBI:15378"/>
        <dbReference type="ChEBI" id="CHEBI:30616"/>
        <dbReference type="ChEBI" id="CHEBI:43474"/>
        <dbReference type="ChEBI" id="CHEBI:456216"/>
        <dbReference type="EC" id="5.6.2.4"/>
    </reaction>
</comment>
<evidence type="ECO:0000313" key="17">
    <source>
        <dbReference type="EMBL" id="GHE07725.1"/>
    </source>
</evidence>
<comment type="function">
    <text evidence="13">Plays a critical role in recombination and DNA repair. Helps process Holliday junction intermediates to mature products by catalyzing branch migration. Has replication fork regression activity, unwinds stalled or blocked replication forks to make a HJ that can be resolved. Has a DNA unwinding activity characteristic of a DNA helicase with 3'-5' polarity.</text>
</comment>
<evidence type="ECO:0000256" key="5">
    <source>
        <dbReference type="ARBA" id="ARBA00022806"/>
    </source>
</evidence>
<keyword evidence="5 13" id="KW-0347">Helicase</keyword>
<feature type="domain" description="Helicase ATP-binding" evidence="15">
    <location>
        <begin position="289"/>
        <end position="462"/>
    </location>
</feature>
<evidence type="ECO:0000256" key="3">
    <source>
        <dbReference type="ARBA" id="ARBA00022763"/>
    </source>
</evidence>
<keyword evidence="2 13" id="KW-0547">Nucleotide-binding</keyword>
<evidence type="ECO:0000259" key="16">
    <source>
        <dbReference type="PROSITE" id="PS51194"/>
    </source>
</evidence>
<evidence type="ECO:0000256" key="1">
    <source>
        <dbReference type="ARBA" id="ARBA00007504"/>
    </source>
</evidence>
<dbReference type="InterPro" id="IPR014001">
    <property type="entry name" value="Helicase_ATP-bd"/>
</dbReference>
<evidence type="ECO:0000256" key="11">
    <source>
        <dbReference type="ARBA" id="ARBA00034617"/>
    </source>
</evidence>
<keyword evidence="3 13" id="KW-0227">DNA damage</keyword>
<protein>
    <recommendedName>
        <fullName evidence="13">ATP-dependent DNA helicase RecG</fullName>
        <ecNumber evidence="13">5.6.2.4</ecNumber>
    </recommendedName>
</protein>
<dbReference type="GO" id="GO:0005524">
    <property type="term" value="F:ATP binding"/>
    <property type="evidence" value="ECO:0007669"/>
    <property type="project" value="UniProtKB-KW"/>
</dbReference>
<dbReference type="SMART" id="SM00490">
    <property type="entry name" value="HELICc"/>
    <property type="match status" value="1"/>
</dbReference>
<feature type="region of interest" description="Disordered" evidence="14">
    <location>
        <begin position="508"/>
        <end position="534"/>
    </location>
</feature>
<keyword evidence="18" id="KW-1185">Reference proteome</keyword>
<reference evidence="17" key="2">
    <citation type="submission" date="2020-09" db="EMBL/GenBank/DDBJ databases">
        <authorList>
            <person name="Sun Q."/>
            <person name="Ohkuma M."/>
        </authorList>
    </citation>
    <scope>NUCLEOTIDE SEQUENCE</scope>
    <source>
        <strain evidence="17">JCM 4714</strain>
    </source>
</reference>
<dbReference type="SUPFAM" id="SSF52540">
    <property type="entry name" value="P-loop containing nucleoside triphosphate hydrolases"/>
    <property type="match status" value="2"/>
</dbReference>
<dbReference type="AlphaFoldDB" id="A0A918YL23"/>
<evidence type="ECO:0000256" key="4">
    <source>
        <dbReference type="ARBA" id="ARBA00022801"/>
    </source>
</evidence>
<name>A0A918YL23_9ACTN</name>
<dbReference type="GO" id="GO:0016787">
    <property type="term" value="F:hydrolase activity"/>
    <property type="evidence" value="ECO:0007669"/>
    <property type="project" value="UniProtKB-KW"/>
</dbReference>
<dbReference type="Gene3D" id="2.40.50.140">
    <property type="entry name" value="Nucleic acid-binding proteins"/>
    <property type="match status" value="1"/>
</dbReference>
<reference evidence="17" key="1">
    <citation type="journal article" date="2014" name="Int. J. Syst. Evol. Microbiol.">
        <title>Complete genome sequence of Corynebacterium casei LMG S-19264T (=DSM 44701T), isolated from a smear-ripened cheese.</title>
        <authorList>
            <consortium name="US DOE Joint Genome Institute (JGI-PGF)"/>
            <person name="Walter F."/>
            <person name="Albersmeier A."/>
            <person name="Kalinowski J."/>
            <person name="Ruckert C."/>
        </authorList>
    </citation>
    <scope>NUCLEOTIDE SEQUENCE</scope>
    <source>
        <strain evidence="17">JCM 4714</strain>
    </source>
</reference>
<comment type="similarity">
    <text evidence="1 13">Belongs to the helicase family. RecG subfamily.</text>
</comment>
<dbReference type="CDD" id="cd04488">
    <property type="entry name" value="RecG_wedge_OBF"/>
    <property type="match status" value="1"/>
</dbReference>
<organism evidence="17 18">
    <name type="scientific">Streptomyces alanosinicus</name>
    <dbReference type="NCBI Taxonomy" id="68171"/>
    <lineage>
        <taxon>Bacteria</taxon>
        <taxon>Bacillati</taxon>
        <taxon>Actinomycetota</taxon>
        <taxon>Actinomycetes</taxon>
        <taxon>Kitasatosporales</taxon>
        <taxon>Streptomycetaceae</taxon>
        <taxon>Streptomyces</taxon>
    </lineage>
</organism>
<dbReference type="GO" id="GO:0043138">
    <property type="term" value="F:3'-5' DNA helicase activity"/>
    <property type="evidence" value="ECO:0007669"/>
    <property type="project" value="UniProtKB-EC"/>
</dbReference>
<dbReference type="GO" id="GO:0003677">
    <property type="term" value="F:DNA binding"/>
    <property type="evidence" value="ECO:0007669"/>
    <property type="project" value="UniProtKB-KW"/>
</dbReference>
<evidence type="ECO:0000313" key="18">
    <source>
        <dbReference type="Proteomes" id="UP000655443"/>
    </source>
</evidence>
<dbReference type="CDD" id="cd17992">
    <property type="entry name" value="DEXHc_RecG"/>
    <property type="match status" value="1"/>
</dbReference>
<dbReference type="InterPro" id="IPR001650">
    <property type="entry name" value="Helicase_C-like"/>
</dbReference>
<comment type="caution">
    <text evidence="17">The sequence shown here is derived from an EMBL/GenBank/DDBJ whole genome shotgun (WGS) entry which is preliminary data.</text>
</comment>
<dbReference type="Pfam" id="PF00270">
    <property type="entry name" value="DEAD"/>
    <property type="match status" value="1"/>
</dbReference>
<accession>A0A918YL23</accession>
<dbReference type="GO" id="GO:0006310">
    <property type="term" value="P:DNA recombination"/>
    <property type="evidence" value="ECO:0007669"/>
    <property type="project" value="UniProtKB-UniRule"/>
</dbReference>
<dbReference type="SMART" id="SM00487">
    <property type="entry name" value="DEXDc"/>
    <property type="match status" value="1"/>
</dbReference>